<keyword evidence="7" id="KW-1185">Reference proteome</keyword>
<name>A0A0M8MQI8_9BASI</name>
<accession>A0A0M8MQI8</accession>
<feature type="region of interest" description="Disordered" evidence="4">
    <location>
        <begin position="74"/>
        <end position="95"/>
    </location>
</feature>
<dbReference type="EMBL" id="LGAV01000003">
    <property type="protein sequence ID" value="KOS14817.1"/>
    <property type="molecule type" value="Genomic_DNA"/>
</dbReference>
<reference evidence="6 7" key="1">
    <citation type="submission" date="2015-07" db="EMBL/GenBank/DDBJ databases">
        <title>Draft Genome Sequence of Malassezia furfur CBS1878 and Malassezia pachydermatis CBS1879.</title>
        <authorList>
            <person name="Triana S."/>
            <person name="Ohm R."/>
            <person name="Gonzalez A."/>
            <person name="DeCock H."/>
            <person name="Restrepo S."/>
            <person name="Celis A."/>
        </authorList>
    </citation>
    <scope>NUCLEOTIDE SEQUENCE [LARGE SCALE GENOMIC DNA]</scope>
    <source>
        <strain evidence="6 7">CBS 1879</strain>
    </source>
</reference>
<dbReference type="Gene3D" id="3.30.780.10">
    <property type="entry name" value="SUI1-like domain"/>
    <property type="match status" value="1"/>
</dbReference>
<dbReference type="GO" id="GO:0002188">
    <property type="term" value="P:translation reinitiation"/>
    <property type="evidence" value="ECO:0007669"/>
    <property type="project" value="TreeGrafter"/>
</dbReference>
<dbReference type="CDD" id="cd11607">
    <property type="entry name" value="DENR_C"/>
    <property type="match status" value="1"/>
</dbReference>
<dbReference type="PROSITE" id="PS50296">
    <property type="entry name" value="SUI1"/>
    <property type="match status" value="1"/>
</dbReference>
<dbReference type="STRING" id="77020.A0A0M8MQI8"/>
<protein>
    <recommendedName>
        <fullName evidence="3">Translation machinery-associated protein 22</fullName>
    </recommendedName>
</protein>
<dbReference type="PANTHER" id="PTHR12789">
    <property type="entry name" value="DENSITY-REGULATED PROTEIN HOMOLOG"/>
    <property type="match status" value="1"/>
</dbReference>
<dbReference type="OrthoDB" id="277199at2759"/>
<evidence type="ECO:0000259" key="5">
    <source>
        <dbReference type="PROSITE" id="PS50296"/>
    </source>
</evidence>
<dbReference type="GO" id="GO:0001731">
    <property type="term" value="P:formation of translation preinitiation complex"/>
    <property type="evidence" value="ECO:0007669"/>
    <property type="project" value="TreeGrafter"/>
</dbReference>
<dbReference type="SUPFAM" id="SSF55159">
    <property type="entry name" value="eIF1-like"/>
    <property type="match status" value="1"/>
</dbReference>
<dbReference type="PANTHER" id="PTHR12789:SF0">
    <property type="entry name" value="DENSITY-REGULATED PROTEIN"/>
    <property type="match status" value="1"/>
</dbReference>
<dbReference type="GO" id="GO:0003743">
    <property type="term" value="F:translation initiation factor activity"/>
    <property type="evidence" value="ECO:0007669"/>
    <property type="project" value="InterPro"/>
</dbReference>
<dbReference type="InterPro" id="IPR036877">
    <property type="entry name" value="SUI1_dom_sf"/>
</dbReference>
<dbReference type="AlphaFoldDB" id="A0A0M8MQI8"/>
<feature type="domain" description="SUI1" evidence="5">
    <location>
        <begin position="106"/>
        <end position="182"/>
    </location>
</feature>
<evidence type="ECO:0000313" key="7">
    <source>
        <dbReference type="Proteomes" id="UP000037751"/>
    </source>
</evidence>
<dbReference type="GO" id="GO:0003729">
    <property type="term" value="F:mRNA binding"/>
    <property type="evidence" value="ECO:0007669"/>
    <property type="project" value="TreeGrafter"/>
</dbReference>
<organism evidence="6 7">
    <name type="scientific">Malassezia pachydermatis</name>
    <dbReference type="NCBI Taxonomy" id="77020"/>
    <lineage>
        <taxon>Eukaryota</taxon>
        <taxon>Fungi</taxon>
        <taxon>Dikarya</taxon>
        <taxon>Basidiomycota</taxon>
        <taxon>Ustilaginomycotina</taxon>
        <taxon>Malasseziomycetes</taxon>
        <taxon>Malasseziales</taxon>
        <taxon>Malasseziaceae</taxon>
        <taxon>Malassezia</taxon>
    </lineage>
</organism>
<comment type="similarity">
    <text evidence="1">Belongs to the DENR family.</text>
</comment>
<dbReference type="GeneID" id="28727348"/>
<feature type="compositionally biased region" description="Basic and acidic residues" evidence="4">
    <location>
        <begin position="78"/>
        <end position="95"/>
    </location>
</feature>
<dbReference type="Pfam" id="PF21023">
    <property type="entry name" value="DENR_N"/>
    <property type="match status" value="1"/>
</dbReference>
<dbReference type="Pfam" id="PF01253">
    <property type="entry name" value="SUI1"/>
    <property type="match status" value="1"/>
</dbReference>
<proteinExistence type="inferred from homology"/>
<dbReference type="InterPro" id="IPR046447">
    <property type="entry name" value="DENR_C"/>
</dbReference>
<evidence type="ECO:0000256" key="2">
    <source>
        <dbReference type="ARBA" id="ARBA00011742"/>
    </source>
</evidence>
<sequence>MSVDVMAPAAAGEDRFPARELRYCEICTFPYEYCEYGSSLSRCKANLEAKDPALFAKLYSDEALEDKLKSLTTEQAESLERESAKKERKAQAKAEKERAQLAASKVVLSRVSRTKRKVITSIHGLHQFSPPLPALKVIAKGLSSRFATGASVTQSTQHPGVDEIHIQGDVVDDLKTMLIQRAKPFDTMPSEADGGLVEKNIVIDDKVK</sequence>
<dbReference type="RefSeq" id="XP_017992449.1">
    <property type="nucleotide sequence ID" value="XM_018135473.1"/>
</dbReference>
<evidence type="ECO:0000256" key="4">
    <source>
        <dbReference type="SAM" id="MobiDB-lite"/>
    </source>
</evidence>
<gene>
    <name evidence="6" type="ORF">Malapachy_0961</name>
</gene>
<comment type="caution">
    <text evidence="6">The sequence shown here is derived from an EMBL/GenBank/DDBJ whole genome shotgun (WGS) entry which is preliminary data.</text>
</comment>
<evidence type="ECO:0000313" key="6">
    <source>
        <dbReference type="EMBL" id="KOS14817.1"/>
    </source>
</evidence>
<dbReference type="VEuPathDB" id="FungiDB:Malapachy_0961"/>
<dbReference type="InterPro" id="IPR001950">
    <property type="entry name" value="SUI1"/>
</dbReference>
<dbReference type="InterPro" id="IPR048517">
    <property type="entry name" value="DENR_N"/>
</dbReference>
<evidence type="ECO:0000256" key="1">
    <source>
        <dbReference type="ARBA" id="ARBA00007514"/>
    </source>
</evidence>
<comment type="subunit">
    <text evidence="2">Interacts with the 40S ribosomal subunit.</text>
</comment>
<dbReference type="InterPro" id="IPR050318">
    <property type="entry name" value="DENR/SUI1_TIF"/>
</dbReference>
<dbReference type="Proteomes" id="UP000037751">
    <property type="component" value="Unassembled WGS sequence"/>
</dbReference>
<evidence type="ECO:0000256" key="3">
    <source>
        <dbReference type="ARBA" id="ARBA00020058"/>
    </source>
</evidence>